<dbReference type="EMBL" id="VFOP01000001">
    <property type="protein sequence ID" value="TQL52417.1"/>
    <property type="molecule type" value="Genomic_DNA"/>
</dbReference>
<keyword evidence="1" id="KW-0812">Transmembrane</keyword>
<protein>
    <submittedName>
        <fullName evidence="2">Uncharacterized protein</fullName>
    </submittedName>
</protein>
<dbReference type="RefSeq" id="WP_141786294.1">
    <property type="nucleotide sequence ID" value="NZ_BAAAIK010000001.1"/>
</dbReference>
<dbReference type="Proteomes" id="UP000319516">
    <property type="component" value="Unassembled WGS sequence"/>
</dbReference>
<keyword evidence="1" id="KW-1133">Transmembrane helix</keyword>
<evidence type="ECO:0000256" key="1">
    <source>
        <dbReference type="SAM" id="Phobius"/>
    </source>
</evidence>
<comment type="caution">
    <text evidence="2">The sequence shown here is derived from an EMBL/GenBank/DDBJ whole genome shotgun (WGS) entry which is preliminary data.</text>
</comment>
<evidence type="ECO:0000313" key="2">
    <source>
        <dbReference type="EMBL" id="TQL52417.1"/>
    </source>
</evidence>
<accession>A0A542YWG0</accession>
<gene>
    <name evidence="2" type="ORF">FB467_3603</name>
</gene>
<keyword evidence="3" id="KW-1185">Reference proteome</keyword>
<keyword evidence="1" id="KW-0472">Membrane</keyword>
<dbReference type="OrthoDB" id="227596at2"/>
<evidence type="ECO:0000313" key="3">
    <source>
        <dbReference type="Proteomes" id="UP000319516"/>
    </source>
</evidence>
<proteinExistence type="predicted"/>
<dbReference type="AlphaFoldDB" id="A0A542YWG0"/>
<name>A0A542YWG0_9MICO</name>
<reference evidence="2 3" key="1">
    <citation type="submission" date="2019-06" db="EMBL/GenBank/DDBJ databases">
        <title>Sequencing the genomes of 1000 actinobacteria strains.</title>
        <authorList>
            <person name="Klenk H.-P."/>
        </authorList>
    </citation>
    <scope>NUCLEOTIDE SEQUENCE [LARGE SCALE GENOMIC DNA]</scope>
    <source>
        <strain evidence="2 3">DSM 12335</strain>
    </source>
</reference>
<feature type="transmembrane region" description="Helical" evidence="1">
    <location>
        <begin position="51"/>
        <end position="68"/>
    </location>
</feature>
<sequence length="100" mass="10243">MLRAGLFDIAAVLERTIVYAVMTGIVLATYFGTLALATGVLGAEAGRGTSLLASAAVAVFLAPVKAWLHRVVERRSASAHLASAVGKVTVNSSSGTLMNI</sequence>
<organism evidence="2 3">
    <name type="scientific">Ornithinicoccus hortensis</name>
    <dbReference type="NCBI Taxonomy" id="82346"/>
    <lineage>
        <taxon>Bacteria</taxon>
        <taxon>Bacillati</taxon>
        <taxon>Actinomycetota</taxon>
        <taxon>Actinomycetes</taxon>
        <taxon>Micrococcales</taxon>
        <taxon>Intrasporangiaceae</taxon>
        <taxon>Ornithinicoccus</taxon>
    </lineage>
</organism>
<feature type="transmembrane region" description="Helical" evidence="1">
    <location>
        <begin position="12"/>
        <end position="31"/>
    </location>
</feature>